<reference evidence="2" key="1">
    <citation type="submission" date="2015-09" db="EMBL/GenBank/DDBJ databases">
        <authorList>
            <person name="Wibberg D."/>
        </authorList>
    </citation>
    <scope>NUCLEOTIDE SEQUENCE [LARGE SCALE GENOMIC DNA]</scope>
    <source>
        <strain evidence="2">SD1D</strain>
    </source>
</reference>
<dbReference type="InterPro" id="IPR050155">
    <property type="entry name" value="HAD-like_hydrolase_sf"/>
</dbReference>
<accession>A0A0K8J3P6</accession>
<dbReference type="RefSeq" id="WP_058257634.1">
    <property type="nucleotide sequence ID" value="NZ_DUPS01000061.1"/>
</dbReference>
<name>A0A0K8J3P6_9FIRM</name>
<dbReference type="AlphaFoldDB" id="A0A0K8J3P6"/>
<sequence length="208" mass="23974">MYDSIIFDLDGTLWDSTKEVAKAWTEVKNKYPEVKDEITADKLKGLFGQLLEDIGIQLFQSVSKEKAIELIRQCCEYENEYLAKHGADLYPGIEELIIKLHKKYKLFIVSNCQEGYIQCFFKVYPQLEKYFTDYEYPGRSGKAKADNIKMVIERNNLKNPVYVGDTAGDAKAAKLAGVPFIYARYGFGQVEEYDDFIDKPLDLLEKLK</sequence>
<dbReference type="InterPro" id="IPR023214">
    <property type="entry name" value="HAD_sf"/>
</dbReference>
<dbReference type="Gene3D" id="3.40.50.1000">
    <property type="entry name" value="HAD superfamily/HAD-like"/>
    <property type="match status" value="1"/>
</dbReference>
<dbReference type="InterPro" id="IPR041492">
    <property type="entry name" value="HAD_2"/>
</dbReference>
<dbReference type="KEGG" id="hsd:SD1D_0703"/>
<dbReference type="NCBIfam" id="TIGR01549">
    <property type="entry name" value="HAD-SF-IA-v1"/>
    <property type="match status" value="1"/>
</dbReference>
<evidence type="ECO:0000313" key="1">
    <source>
        <dbReference type="EMBL" id="CUH92251.1"/>
    </source>
</evidence>
<dbReference type="SFLD" id="SFLDS00003">
    <property type="entry name" value="Haloacid_Dehalogenase"/>
    <property type="match status" value="1"/>
</dbReference>
<dbReference type="GO" id="GO:0006281">
    <property type="term" value="P:DNA repair"/>
    <property type="evidence" value="ECO:0007669"/>
    <property type="project" value="TreeGrafter"/>
</dbReference>
<protein>
    <recommendedName>
        <fullName evidence="3">HAD family hydrolase</fullName>
    </recommendedName>
</protein>
<gene>
    <name evidence="1" type="ORF">SD1D_0703</name>
</gene>
<evidence type="ECO:0008006" key="3">
    <source>
        <dbReference type="Google" id="ProtNLM"/>
    </source>
</evidence>
<dbReference type="GO" id="GO:0008967">
    <property type="term" value="F:phosphoglycolate phosphatase activity"/>
    <property type="evidence" value="ECO:0007669"/>
    <property type="project" value="TreeGrafter"/>
</dbReference>
<dbReference type="SFLD" id="SFLDG01129">
    <property type="entry name" value="C1.5:_HAD__Beta-PGM__Phosphata"/>
    <property type="match status" value="1"/>
</dbReference>
<dbReference type="EMBL" id="LN879430">
    <property type="protein sequence ID" value="CUH92251.1"/>
    <property type="molecule type" value="Genomic_DNA"/>
</dbReference>
<dbReference type="PANTHER" id="PTHR43434">
    <property type="entry name" value="PHOSPHOGLYCOLATE PHOSPHATASE"/>
    <property type="match status" value="1"/>
</dbReference>
<evidence type="ECO:0000313" key="2">
    <source>
        <dbReference type="Proteomes" id="UP000196053"/>
    </source>
</evidence>
<dbReference type="InterPro" id="IPR006439">
    <property type="entry name" value="HAD-SF_hydro_IA"/>
</dbReference>
<keyword evidence="2" id="KW-1185">Reference proteome</keyword>
<dbReference type="Proteomes" id="UP000196053">
    <property type="component" value="Chromosome I"/>
</dbReference>
<dbReference type="InterPro" id="IPR023198">
    <property type="entry name" value="PGP-like_dom2"/>
</dbReference>
<dbReference type="SUPFAM" id="SSF56784">
    <property type="entry name" value="HAD-like"/>
    <property type="match status" value="1"/>
</dbReference>
<organism evidence="1 2">
    <name type="scientific">Herbinix luporum</name>
    <dbReference type="NCBI Taxonomy" id="1679721"/>
    <lineage>
        <taxon>Bacteria</taxon>
        <taxon>Bacillati</taxon>
        <taxon>Bacillota</taxon>
        <taxon>Clostridia</taxon>
        <taxon>Lachnospirales</taxon>
        <taxon>Lachnospiraceae</taxon>
        <taxon>Herbinix</taxon>
    </lineage>
</organism>
<dbReference type="PANTHER" id="PTHR43434:SF1">
    <property type="entry name" value="PHOSPHOGLYCOLATE PHOSPHATASE"/>
    <property type="match status" value="1"/>
</dbReference>
<dbReference type="Gene3D" id="1.10.150.240">
    <property type="entry name" value="Putative phosphatase, domain 2"/>
    <property type="match status" value="1"/>
</dbReference>
<dbReference type="InterPro" id="IPR036412">
    <property type="entry name" value="HAD-like_sf"/>
</dbReference>
<proteinExistence type="predicted"/>
<dbReference type="Pfam" id="PF13419">
    <property type="entry name" value="HAD_2"/>
    <property type="match status" value="1"/>
</dbReference>
<dbReference type="OrthoDB" id="9788129at2"/>